<name>A0A9D4E836_DREPO</name>
<comment type="caution">
    <text evidence="2">The sequence shown here is derived from an EMBL/GenBank/DDBJ whole genome shotgun (WGS) entry which is preliminary data.</text>
</comment>
<feature type="region of interest" description="Disordered" evidence="1">
    <location>
        <begin position="1"/>
        <end position="69"/>
    </location>
</feature>
<reference evidence="2" key="1">
    <citation type="journal article" date="2019" name="bioRxiv">
        <title>The Genome of the Zebra Mussel, Dreissena polymorpha: A Resource for Invasive Species Research.</title>
        <authorList>
            <person name="McCartney M.A."/>
            <person name="Auch B."/>
            <person name="Kono T."/>
            <person name="Mallez S."/>
            <person name="Zhang Y."/>
            <person name="Obille A."/>
            <person name="Becker A."/>
            <person name="Abrahante J.E."/>
            <person name="Garbe J."/>
            <person name="Badalamenti J.P."/>
            <person name="Herman A."/>
            <person name="Mangelson H."/>
            <person name="Liachko I."/>
            <person name="Sullivan S."/>
            <person name="Sone E.D."/>
            <person name="Koren S."/>
            <person name="Silverstein K.A.T."/>
            <person name="Beckman K.B."/>
            <person name="Gohl D.M."/>
        </authorList>
    </citation>
    <scope>NUCLEOTIDE SEQUENCE</scope>
    <source>
        <strain evidence="2">Duluth1</strain>
        <tissue evidence="2">Whole animal</tissue>
    </source>
</reference>
<dbReference type="AlphaFoldDB" id="A0A9D4E836"/>
<keyword evidence="3" id="KW-1185">Reference proteome</keyword>
<dbReference type="Proteomes" id="UP000828390">
    <property type="component" value="Unassembled WGS sequence"/>
</dbReference>
<evidence type="ECO:0000313" key="3">
    <source>
        <dbReference type="Proteomes" id="UP000828390"/>
    </source>
</evidence>
<evidence type="ECO:0000313" key="2">
    <source>
        <dbReference type="EMBL" id="KAH3773981.1"/>
    </source>
</evidence>
<sequence length="69" mass="7882">MDRHRGNTKHQKKSDKCKVNTPERTIPTGILLSPNDSEKTSKEGQKGIHGRSCFTGRRSGDQRRTWKFA</sequence>
<dbReference type="EMBL" id="JAIWYP010000009">
    <property type="protein sequence ID" value="KAH3773981.1"/>
    <property type="molecule type" value="Genomic_DNA"/>
</dbReference>
<organism evidence="2 3">
    <name type="scientific">Dreissena polymorpha</name>
    <name type="common">Zebra mussel</name>
    <name type="synonym">Mytilus polymorpha</name>
    <dbReference type="NCBI Taxonomy" id="45954"/>
    <lineage>
        <taxon>Eukaryota</taxon>
        <taxon>Metazoa</taxon>
        <taxon>Spiralia</taxon>
        <taxon>Lophotrochozoa</taxon>
        <taxon>Mollusca</taxon>
        <taxon>Bivalvia</taxon>
        <taxon>Autobranchia</taxon>
        <taxon>Heteroconchia</taxon>
        <taxon>Euheterodonta</taxon>
        <taxon>Imparidentia</taxon>
        <taxon>Neoheterodontei</taxon>
        <taxon>Myida</taxon>
        <taxon>Dreissenoidea</taxon>
        <taxon>Dreissenidae</taxon>
        <taxon>Dreissena</taxon>
    </lineage>
</organism>
<feature type="compositionally biased region" description="Basic and acidic residues" evidence="1">
    <location>
        <begin position="58"/>
        <end position="69"/>
    </location>
</feature>
<accession>A0A9D4E836</accession>
<evidence type="ECO:0000256" key="1">
    <source>
        <dbReference type="SAM" id="MobiDB-lite"/>
    </source>
</evidence>
<reference evidence="2" key="2">
    <citation type="submission" date="2020-11" db="EMBL/GenBank/DDBJ databases">
        <authorList>
            <person name="McCartney M.A."/>
            <person name="Auch B."/>
            <person name="Kono T."/>
            <person name="Mallez S."/>
            <person name="Becker A."/>
            <person name="Gohl D.M."/>
            <person name="Silverstein K.A.T."/>
            <person name="Koren S."/>
            <person name="Bechman K.B."/>
            <person name="Herman A."/>
            <person name="Abrahante J.E."/>
            <person name="Garbe J."/>
        </authorList>
    </citation>
    <scope>NUCLEOTIDE SEQUENCE</scope>
    <source>
        <strain evidence="2">Duluth1</strain>
        <tissue evidence="2">Whole animal</tissue>
    </source>
</reference>
<feature type="compositionally biased region" description="Basic residues" evidence="1">
    <location>
        <begin position="1"/>
        <end position="15"/>
    </location>
</feature>
<proteinExistence type="predicted"/>
<feature type="compositionally biased region" description="Basic and acidic residues" evidence="1">
    <location>
        <begin position="36"/>
        <end position="46"/>
    </location>
</feature>
<gene>
    <name evidence="2" type="ORF">DPMN_175351</name>
</gene>
<protein>
    <submittedName>
        <fullName evidence="2">Uncharacterized protein</fullName>
    </submittedName>
</protein>